<reference evidence="2 3" key="1">
    <citation type="submission" date="2020-04" db="EMBL/GenBank/DDBJ databases">
        <title>Description of novel Gluconacetobacter.</title>
        <authorList>
            <person name="Sombolestani A."/>
        </authorList>
    </citation>
    <scope>NUCLEOTIDE SEQUENCE [LARGE SCALE GENOMIC DNA]</scope>
    <source>
        <strain evidence="2 3">LMG 21312</strain>
    </source>
</reference>
<proteinExistence type="predicted"/>
<evidence type="ECO:0000313" key="3">
    <source>
        <dbReference type="Proteomes" id="UP000561066"/>
    </source>
</evidence>
<accession>A0A7W4P698</accession>
<protein>
    <submittedName>
        <fullName evidence="2">Uncharacterized protein</fullName>
    </submittedName>
</protein>
<dbReference type="RefSeq" id="WP_182944357.1">
    <property type="nucleotide sequence ID" value="NZ_JABEQH010000020.1"/>
</dbReference>
<organism evidence="2 3">
    <name type="scientific">Gluconacetobacter johannae</name>
    <dbReference type="NCBI Taxonomy" id="112140"/>
    <lineage>
        <taxon>Bacteria</taxon>
        <taxon>Pseudomonadati</taxon>
        <taxon>Pseudomonadota</taxon>
        <taxon>Alphaproteobacteria</taxon>
        <taxon>Acetobacterales</taxon>
        <taxon>Acetobacteraceae</taxon>
        <taxon>Gluconacetobacter</taxon>
    </lineage>
</organism>
<dbReference type="EMBL" id="JABEQH010000020">
    <property type="protein sequence ID" value="MBB2177013.1"/>
    <property type="molecule type" value="Genomic_DNA"/>
</dbReference>
<comment type="caution">
    <text evidence="2">The sequence shown here is derived from an EMBL/GenBank/DDBJ whole genome shotgun (WGS) entry which is preliminary data.</text>
</comment>
<evidence type="ECO:0000313" key="2">
    <source>
        <dbReference type="EMBL" id="MBB2177013.1"/>
    </source>
</evidence>
<gene>
    <name evidence="2" type="ORF">HLH21_13970</name>
</gene>
<feature type="region of interest" description="Disordered" evidence="1">
    <location>
        <begin position="80"/>
        <end position="103"/>
    </location>
</feature>
<sequence>MTVDHIELCAKIISGLDEPQPALMTTIRSFAGAVAAARMSEERTLKRTELRKRMAPLGDACTTILQALESAELSSWFAAEEQNVSGQKPPEDSGDDPPLQGDPSCLDDEIAAVRFLKKLQLQADALATRIEKGKGNYRSYPNPDGSSAKELCALACAFLWRDARKRQIGKKNPTAWEACDALWLASGGKIKENNQRIDSSGWLDHLQKINRSDTSLFTKKFQKLMRPPTPRLPRRFRQHERGEE</sequence>
<keyword evidence="3" id="KW-1185">Reference proteome</keyword>
<evidence type="ECO:0000256" key="1">
    <source>
        <dbReference type="SAM" id="MobiDB-lite"/>
    </source>
</evidence>
<dbReference type="AlphaFoldDB" id="A0A7W4P698"/>
<dbReference type="Proteomes" id="UP000561066">
    <property type="component" value="Unassembled WGS sequence"/>
</dbReference>
<name>A0A7W4P698_9PROT</name>